<dbReference type="FunFam" id="2.60.120.590:FF:000004">
    <property type="entry name" value="DNA oxidative demethylase ALKBH2"/>
    <property type="match status" value="1"/>
</dbReference>
<reference evidence="10" key="1">
    <citation type="journal article" date="2014" name="Int. J. Syst. Evol. Microbiol.">
        <title>Complete genome sequence of Corynebacterium casei LMG S-19264T (=DSM 44701T), isolated from a smear-ripened cheese.</title>
        <authorList>
            <consortium name="US DOE Joint Genome Institute (JGI-PGF)"/>
            <person name="Walter F."/>
            <person name="Albersmeier A."/>
            <person name="Kalinowski J."/>
            <person name="Ruckert C."/>
        </authorList>
    </citation>
    <scope>NUCLEOTIDE SEQUENCE</scope>
    <source>
        <strain evidence="10">KCTC 32337</strain>
    </source>
</reference>
<dbReference type="GO" id="GO:0051213">
    <property type="term" value="F:dioxygenase activity"/>
    <property type="evidence" value="ECO:0007669"/>
    <property type="project" value="UniProtKB-KW"/>
</dbReference>
<dbReference type="GO" id="GO:0032451">
    <property type="term" value="F:demethylase activity"/>
    <property type="evidence" value="ECO:0007669"/>
    <property type="project" value="UniProtKB-ARBA"/>
</dbReference>
<dbReference type="AlphaFoldDB" id="A0A8H9I7K4"/>
<organism evidence="10 11">
    <name type="scientific">Paraglaciecola chathamensis</name>
    <dbReference type="NCBI Taxonomy" id="368405"/>
    <lineage>
        <taxon>Bacteria</taxon>
        <taxon>Pseudomonadati</taxon>
        <taxon>Pseudomonadota</taxon>
        <taxon>Gammaproteobacteria</taxon>
        <taxon>Alteromonadales</taxon>
        <taxon>Alteromonadaceae</taxon>
        <taxon>Paraglaciecola</taxon>
    </lineage>
</organism>
<evidence type="ECO:0000256" key="8">
    <source>
        <dbReference type="ARBA" id="ARBA00023204"/>
    </source>
</evidence>
<keyword evidence="3" id="KW-0227">DNA damage</keyword>
<evidence type="ECO:0000256" key="6">
    <source>
        <dbReference type="ARBA" id="ARBA00023002"/>
    </source>
</evidence>
<gene>
    <name evidence="10" type="ORF">GCM10011274_07430</name>
</gene>
<keyword evidence="4" id="KW-0460">Magnesium</keyword>
<dbReference type="InterPro" id="IPR027450">
    <property type="entry name" value="AlkB-like"/>
</dbReference>
<keyword evidence="5" id="KW-0223">Dioxygenase</keyword>
<evidence type="ECO:0000259" key="9">
    <source>
        <dbReference type="PROSITE" id="PS51471"/>
    </source>
</evidence>
<dbReference type="GO" id="GO:0016787">
    <property type="term" value="F:hydrolase activity"/>
    <property type="evidence" value="ECO:0007669"/>
    <property type="project" value="UniProtKB-ARBA"/>
</dbReference>
<dbReference type="GO" id="GO:0016705">
    <property type="term" value="F:oxidoreductase activity, acting on paired donors, with incorporation or reduction of molecular oxygen"/>
    <property type="evidence" value="ECO:0007669"/>
    <property type="project" value="UniProtKB-ARBA"/>
</dbReference>
<evidence type="ECO:0000256" key="2">
    <source>
        <dbReference type="ARBA" id="ARBA00022723"/>
    </source>
</evidence>
<reference evidence="10" key="2">
    <citation type="submission" date="2020-09" db="EMBL/GenBank/DDBJ databases">
        <authorList>
            <person name="Sun Q."/>
            <person name="Kim S."/>
        </authorList>
    </citation>
    <scope>NUCLEOTIDE SEQUENCE</scope>
    <source>
        <strain evidence="10">KCTC 32337</strain>
    </source>
</reference>
<dbReference type="PANTHER" id="PTHR31212:SF4">
    <property type="entry name" value="ALPHA-KETOGLUTARATE-DEPENDENT DIOXYGENASE ALKB HOMOLOG 3"/>
    <property type="match status" value="1"/>
</dbReference>
<evidence type="ECO:0000256" key="7">
    <source>
        <dbReference type="ARBA" id="ARBA00023004"/>
    </source>
</evidence>
<dbReference type="Pfam" id="PF13532">
    <property type="entry name" value="2OG-FeII_Oxy_2"/>
    <property type="match status" value="1"/>
</dbReference>
<evidence type="ECO:0000256" key="5">
    <source>
        <dbReference type="ARBA" id="ARBA00022964"/>
    </source>
</evidence>
<comment type="cofactor">
    <cofactor evidence="1">
        <name>Fe(2+)</name>
        <dbReference type="ChEBI" id="CHEBI:29033"/>
    </cofactor>
</comment>
<keyword evidence="8" id="KW-0234">DNA repair</keyword>
<accession>A0A8H9I7K4</accession>
<comment type="caution">
    <text evidence="10">The sequence shown here is derived from an EMBL/GenBank/DDBJ whole genome shotgun (WGS) entry which is preliminary data.</text>
</comment>
<dbReference type="GO" id="GO:0140097">
    <property type="term" value="F:catalytic activity, acting on DNA"/>
    <property type="evidence" value="ECO:0007669"/>
    <property type="project" value="UniProtKB-ARBA"/>
</dbReference>
<keyword evidence="6" id="KW-0560">Oxidoreductase</keyword>
<evidence type="ECO:0000256" key="4">
    <source>
        <dbReference type="ARBA" id="ARBA00022842"/>
    </source>
</evidence>
<evidence type="ECO:0000313" key="11">
    <source>
        <dbReference type="Proteomes" id="UP000622604"/>
    </source>
</evidence>
<keyword evidence="7" id="KW-0408">Iron</keyword>
<dbReference type="InterPro" id="IPR005123">
    <property type="entry name" value="Oxoglu/Fe-dep_dioxygenase_dom"/>
</dbReference>
<dbReference type="InterPro" id="IPR032854">
    <property type="entry name" value="ALKBH3"/>
</dbReference>
<dbReference type="PROSITE" id="PS51471">
    <property type="entry name" value="FE2OG_OXY"/>
    <property type="match status" value="1"/>
</dbReference>
<feature type="domain" description="Fe2OG dioxygenase" evidence="9">
    <location>
        <begin position="117"/>
        <end position="214"/>
    </location>
</feature>
<evidence type="ECO:0000313" key="10">
    <source>
        <dbReference type="EMBL" id="GGZ51952.1"/>
    </source>
</evidence>
<dbReference type="GO" id="GO:0006307">
    <property type="term" value="P:DNA alkylation repair"/>
    <property type="evidence" value="ECO:0007669"/>
    <property type="project" value="InterPro"/>
</dbReference>
<dbReference type="Proteomes" id="UP000622604">
    <property type="component" value="Unassembled WGS sequence"/>
</dbReference>
<dbReference type="Gene3D" id="2.60.120.590">
    <property type="entry name" value="Alpha-ketoglutarate-dependent dioxygenase AlkB-like"/>
    <property type="match status" value="1"/>
</dbReference>
<dbReference type="InterPro" id="IPR037151">
    <property type="entry name" value="AlkB-like_sf"/>
</dbReference>
<protein>
    <submittedName>
        <fullName evidence="10">Alkylated DNA repair protein</fullName>
    </submittedName>
</protein>
<sequence length="219" mass="24969">MSFLYIEVGLQQASLFSSSSASEVQILPLPDGDFRHFQHFLSNQEADAYYQQLLASLAWRQDDIKMYGKQVKIPRLQAWYGDEDALYQYSGLNLPPLPWTKALYELKVKCEKACDTQFNSVLANCYRDGRDSMAWHSDDEPELGERPVIASLSLGQMRNFDLKHRTSGQRHRLPLEHGSLLVMAGNSQTHWLHSVAKTTKALAPRINLTFRLITPSLRG</sequence>
<dbReference type="EMBL" id="BMZC01000002">
    <property type="protein sequence ID" value="GGZ51952.1"/>
    <property type="molecule type" value="Genomic_DNA"/>
</dbReference>
<keyword evidence="2" id="KW-0479">Metal-binding</keyword>
<evidence type="ECO:0000256" key="1">
    <source>
        <dbReference type="ARBA" id="ARBA00001954"/>
    </source>
</evidence>
<dbReference type="GO" id="GO:0046872">
    <property type="term" value="F:metal ion binding"/>
    <property type="evidence" value="ECO:0007669"/>
    <property type="project" value="UniProtKB-KW"/>
</dbReference>
<proteinExistence type="predicted"/>
<dbReference type="PANTHER" id="PTHR31212">
    <property type="entry name" value="ALPHA-KETOGLUTARATE-DEPENDENT DIOXYGENASE ALKB HOMOLOG 3"/>
    <property type="match status" value="1"/>
</dbReference>
<dbReference type="RefSeq" id="WP_229816450.1">
    <property type="nucleotide sequence ID" value="NZ_BMZC01000002.1"/>
</dbReference>
<name>A0A8H9I7K4_9ALTE</name>
<dbReference type="SUPFAM" id="SSF51197">
    <property type="entry name" value="Clavaminate synthase-like"/>
    <property type="match status" value="1"/>
</dbReference>
<evidence type="ECO:0000256" key="3">
    <source>
        <dbReference type="ARBA" id="ARBA00022763"/>
    </source>
</evidence>